<organism evidence="15 16">
    <name type="scientific">Actinomycetospora chibensis</name>
    <dbReference type="NCBI Taxonomy" id="663606"/>
    <lineage>
        <taxon>Bacteria</taxon>
        <taxon>Bacillati</taxon>
        <taxon>Actinomycetota</taxon>
        <taxon>Actinomycetes</taxon>
        <taxon>Pseudonocardiales</taxon>
        <taxon>Pseudonocardiaceae</taxon>
        <taxon>Actinomycetospora</taxon>
    </lineage>
</organism>
<evidence type="ECO:0000256" key="7">
    <source>
        <dbReference type="ARBA" id="ARBA00022827"/>
    </source>
</evidence>
<evidence type="ECO:0000313" key="15">
    <source>
        <dbReference type="EMBL" id="MFC4835059.1"/>
    </source>
</evidence>
<protein>
    <submittedName>
        <fullName evidence="15">Ferredoxin reductase family protein</fullName>
    </submittedName>
</protein>
<evidence type="ECO:0000256" key="12">
    <source>
        <dbReference type="ARBA" id="ARBA00023136"/>
    </source>
</evidence>
<evidence type="ECO:0000256" key="10">
    <source>
        <dbReference type="ARBA" id="ARBA00023004"/>
    </source>
</evidence>
<dbReference type="EMBL" id="JBHSIM010000045">
    <property type="protein sequence ID" value="MFC4835059.1"/>
    <property type="molecule type" value="Genomic_DNA"/>
</dbReference>
<evidence type="ECO:0000256" key="9">
    <source>
        <dbReference type="ARBA" id="ARBA00023002"/>
    </source>
</evidence>
<gene>
    <name evidence="15" type="ORF">ACFPEL_21805</name>
</gene>
<keyword evidence="5" id="KW-0001">2Fe-2S</keyword>
<feature type="transmembrane region" description="Helical" evidence="13">
    <location>
        <begin position="182"/>
        <end position="200"/>
    </location>
</feature>
<feature type="transmembrane region" description="Helical" evidence="13">
    <location>
        <begin position="32"/>
        <end position="50"/>
    </location>
</feature>
<evidence type="ECO:0000256" key="11">
    <source>
        <dbReference type="ARBA" id="ARBA00023014"/>
    </source>
</evidence>
<dbReference type="PANTHER" id="PTHR47354:SF8">
    <property type="entry name" value="1,2-PHENYLACETYL-COA EPOXIDASE, SUBUNIT E"/>
    <property type="match status" value="1"/>
</dbReference>
<dbReference type="RefSeq" id="WP_274187421.1">
    <property type="nucleotide sequence ID" value="NZ_BAABHN010000045.1"/>
</dbReference>
<dbReference type="SUPFAM" id="SSF63380">
    <property type="entry name" value="Riboflavin synthase domain-like"/>
    <property type="match status" value="1"/>
</dbReference>
<dbReference type="InterPro" id="IPR039261">
    <property type="entry name" value="FNR_nucleotide-bd"/>
</dbReference>
<evidence type="ECO:0000313" key="16">
    <source>
        <dbReference type="Proteomes" id="UP001595909"/>
    </source>
</evidence>
<dbReference type="InterPro" id="IPR050415">
    <property type="entry name" value="MRET"/>
</dbReference>
<keyword evidence="9" id="KW-0560">Oxidoreductase</keyword>
<keyword evidence="11" id="KW-0411">Iron-sulfur</keyword>
<evidence type="ECO:0000256" key="2">
    <source>
        <dbReference type="ARBA" id="ARBA00004141"/>
    </source>
</evidence>
<evidence type="ECO:0000256" key="5">
    <source>
        <dbReference type="ARBA" id="ARBA00022714"/>
    </source>
</evidence>
<keyword evidence="6" id="KW-0479">Metal-binding</keyword>
<keyword evidence="8 13" id="KW-1133">Transmembrane helix</keyword>
<accession>A0ABV9RNG8</accession>
<evidence type="ECO:0000256" key="6">
    <source>
        <dbReference type="ARBA" id="ARBA00022723"/>
    </source>
</evidence>
<dbReference type="Gene3D" id="3.40.50.80">
    <property type="entry name" value="Nucleotide-binding domain of ferredoxin-NADP reductase (FNR) module"/>
    <property type="match status" value="1"/>
</dbReference>
<dbReference type="Proteomes" id="UP001595909">
    <property type="component" value="Unassembled WGS sequence"/>
</dbReference>
<keyword evidence="10" id="KW-0408">Iron</keyword>
<name>A0ABV9RNG8_9PSEU</name>
<reference evidence="16" key="1">
    <citation type="journal article" date="2019" name="Int. J. Syst. Evol. Microbiol.">
        <title>The Global Catalogue of Microorganisms (GCM) 10K type strain sequencing project: providing services to taxonomists for standard genome sequencing and annotation.</title>
        <authorList>
            <consortium name="The Broad Institute Genomics Platform"/>
            <consortium name="The Broad Institute Genome Sequencing Center for Infectious Disease"/>
            <person name="Wu L."/>
            <person name="Ma J."/>
        </authorList>
    </citation>
    <scope>NUCLEOTIDE SEQUENCE [LARGE SCALE GENOMIC DNA]</scope>
    <source>
        <strain evidence="16">CCUG 50347</strain>
    </source>
</reference>
<keyword evidence="4 13" id="KW-0812">Transmembrane</keyword>
<dbReference type="InterPro" id="IPR013130">
    <property type="entry name" value="Fe3_Rdtase_TM_dom"/>
</dbReference>
<dbReference type="InterPro" id="IPR017927">
    <property type="entry name" value="FAD-bd_FR_type"/>
</dbReference>
<feature type="transmembrane region" description="Helical" evidence="13">
    <location>
        <begin position="70"/>
        <end position="87"/>
    </location>
</feature>
<keyword evidence="3" id="KW-0285">Flavoprotein</keyword>
<comment type="subcellular location">
    <subcellularLocation>
        <location evidence="2">Membrane</location>
        <topology evidence="2">Multi-pass membrane protein</topology>
    </subcellularLocation>
</comment>
<evidence type="ECO:0000256" key="1">
    <source>
        <dbReference type="ARBA" id="ARBA00001974"/>
    </source>
</evidence>
<evidence type="ECO:0000256" key="8">
    <source>
        <dbReference type="ARBA" id="ARBA00022989"/>
    </source>
</evidence>
<evidence type="ECO:0000256" key="13">
    <source>
        <dbReference type="SAM" id="Phobius"/>
    </source>
</evidence>
<comment type="caution">
    <text evidence="15">The sequence shown here is derived from an EMBL/GenBank/DDBJ whole genome shotgun (WGS) entry which is preliminary data.</text>
</comment>
<evidence type="ECO:0000256" key="3">
    <source>
        <dbReference type="ARBA" id="ARBA00022630"/>
    </source>
</evidence>
<dbReference type="Gene3D" id="2.40.30.10">
    <property type="entry name" value="Translation factors"/>
    <property type="match status" value="1"/>
</dbReference>
<dbReference type="PROSITE" id="PS51384">
    <property type="entry name" value="FAD_FR"/>
    <property type="match status" value="1"/>
</dbReference>
<dbReference type="InterPro" id="IPR017938">
    <property type="entry name" value="Riboflavin_synthase-like_b-brl"/>
</dbReference>
<feature type="transmembrane region" description="Helical" evidence="13">
    <location>
        <begin position="107"/>
        <end position="128"/>
    </location>
</feature>
<dbReference type="SUPFAM" id="SSF52343">
    <property type="entry name" value="Ferredoxin reductase-like, C-terminal NADP-linked domain"/>
    <property type="match status" value="1"/>
</dbReference>
<keyword evidence="7" id="KW-0274">FAD</keyword>
<keyword evidence="16" id="KW-1185">Reference proteome</keyword>
<feature type="transmembrane region" description="Helical" evidence="13">
    <location>
        <begin position="212"/>
        <end position="232"/>
    </location>
</feature>
<sequence>MTATLHRAPVGRSSRHVARTPSAVRDRRVRTAAEAVLAASLTLVVFWWATGSGLTDLGGWASGLDSLGRVTGLLASLLLLAQVVLMARVPLLEQAFGQDRLARVHRLVGFTSFTGMLAHIGLITWGYAAGDLTRVPGEAWDLTVDYPGMLLAVAGTACLVMVVVTSVRAARARLRYETWHLLHLYAYLGVGLALPHQLWTGQEFLASAARTVFWWTLWGLAAGSVLVWRIGVPLRRSVRHRITVTSVVDEGDGCLSVRLVGRHLDELDARAGQFFTWRFLTGPGWTRAHPYSLSAAPDGRHLRITVKDLGDGSRALRRLRVGARVLVEGPYGRLTDRAGTAPRVALIGAGVGITPLRALAEELGLSGRDVVVLHRFTAEPLFPREFTVLAREHGVGLVPLPGPRRDGNSWLGDGVGGGSDLSALLARVPDIAEREVYVCGPDPWTRLVRRTLTAAGIPTDRVHTETFDW</sequence>
<evidence type="ECO:0000256" key="4">
    <source>
        <dbReference type="ARBA" id="ARBA00022692"/>
    </source>
</evidence>
<keyword evidence="12 13" id="KW-0472">Membrane</keyword>
<evidence type="ECO:0000259" key="14">
    <source>
        <dbReference type="PROSITE" id="PS51384"/>
    </source>
</evidence>
<feature type="transmembrane region" description="Helical" evidence="13">
    <location>
        <begin position="148"/>
        <end position="170"/>
    </location>
</feature>
<dbReference type="PANTHER" id="PTHR47354">
    <property type="entry name" value="NADH OXIDOREDUCTASE HCR"/>
    <property type="match status" value="1"/>
</dbReference>
<dbReference type="Pfam" id="PF01794">
    <property type="entry name" value="Ferric_reduct"/>
    <property type="match status" value="1"/>
</dbReference>
<comment type="cofactor">
    <cofactor evidence="1">
        <name>FAD</name>
        <dbReference type="ChEBI" id="CHEBI:57692"/>
    </cofactor>
</comment>
<feature type="domain" description="FAD-binding FR-type" evidence="14">
    <location>
        <begin position="237"/>
        <end position="337"/>
    </location>
</feature>
<proteinExistence type="predicted"/>